<dbReference type="InterPro" id="IPR036770">
    <property type="entry name" value="Ankyrin_rpt-contain_sf"/>
</dbReference>
<dbReference type="SUPFAM" id="SSF48403">
    <property type="entry name" value="Ankyrin repeat"/>
    <property type="match status" value="1"/>
</dbReference>
<dbReference type="OrthoDB" id="674805at2759"/>
<evidence type="ECO:0000256" key="1">
    <source>
        <dbReference type="PROSITE-ProRule" id="PRU00023"/>
    </source>
</evidence>
<proteinExistence type="predicted"/>
<organism evidence="2 3">
    <name type="scientific">Carpinus fangiana</name>
    <dbReference type="NCBI Taxonomy" id="176857"/>
    <lineage>
        <taxon>Eukaryota</taxon>
        <taxon>Viridiplantae</taxon>
        <taxon>Streptophyta</taxon>
        <taxon>Embryophyta</taxon>
        <taxon>Tracheophyta</taxon>
        <taxon>Spermatophyta</taxon>
        <taxon>Magnoliopsida</taxon>
        <taxon>eudicotyledons</taxon>
        <taxon>Gunneridae</taxon>
        <taxon>Pentapetalae</taxon>
        <taxon>rosids</taxon>
        <taxon>fabids</taxon>
        <taxon>Fagales</taxon>
        <taxon>Betulaceae</taxon>
        <taxon>Carpinus</taxon>
    </lineage>
</organism>
<dbReference type="PROSITE" id="PS50297">
    <property type="entry name" value="ANK_REP_REGION"/>
    <property type="match status" value="1"/>
</dbReference>
<feature type="repeat" description="ANK" evidence="1">
    <location>
        <begin position="46"/>
        <end position="69"/>
    </location>
</feature>
<dbReference type="EMBL" id="CM017328">
    <property type="protein sequence ID" value="KAE8124861.1"/>
    <property type="molecule type" value="Genomic_DNA"/>
</dbReference>
<dbReference type="Gene3D" id="1.25.40.20">
    <property type="entry name" value="Ankyrin repeat-containing domain"/>
    <property type="match status" value="1"/>
</dbReference>
<evidence type="ECO:0000313" key="3">
    <source>
        <dbReference type="Proteomes" id="UP000327013"/>
    </source>
</evidence>
<name>A0A5N6RU35_9ROSI</name>
<keyword evidence="1" id="KW-0040">ANK repeat</keyword>
<keyword evidence="3" id="KW-1185">Reference proteome</keyword>
<dbReference type="Pfam" id="PF12796">
    <property type="entry name" value="Ank_2"/>
    <property type="match status" value="1"/>
</dbReference>
<dbReference type="InterPro" id="IPR002110">
    <property type="entry name" value="Ankyrin_rpt"/>
</dbReference>
<dbReference type="AlphaFoldDB" id="A0A5N6RU35"/>
<evidence type="ECO:0000313" key="2">
    <source>
        <dbReference type="EMBL" id="KAE8124861.1"/>
    </source>
</evidence>
<protein>
    <submittedName>
        <fullName evidence="2">Uncharacterized protein</fullName>
    </submittedName>
</protein>
<gene>
    <name evidence="2" type="ORF">FH972_019708</name>
</gene>
<dbReference type="Proteomes" id="UP000327013">
    <property type="component" value="Chromosome 8"/>
</dbReference>
<sequence>MDRRLAEEEKMIEELYEASRNGRISTLTTLIQREARILDRVSLTSFSETPLHLAALHGHLEISRLILSKKPSLAKEVDSLG</sequence>
<reference evidence="2 3" key="1">
    <citation type="submission" date="2019-06" db="EMBL/GenBank/DDBJ databases">
        <title>A chromosomal-level reference genome of Carpinus fangiana (Coryloideae, Betulaceae).</title>
        <authorList>
            <person name="Yang X."/>
            <person name="Wang Z."/>
            <person name="Zhang L."/>
            <person name="Hao G."/>
            <person name="Liu J."/>
            <person name="Yang Y."/>
        </authorList>
    </citation>
    <scope>NUCLEOTIDE SEQUENCE [LARGE SCALE GENOMIC DNA]</scope>
    <source>
        <strain evidence="2">Cfa_2016G</strain>
        <tissue evidence="2">Leaf</tissue>
    </source>
</reference>
<dbReference type="SMART" id="SM00248">
    <property type="entry name" value="ANK"/>
    <property type="match status" value="2"/>
</dbReference>
<accession>A0A5N6RU35</accession>
<dbReference type="PROSITE" id="PS50088">
    <property type="entry name" value="ANK_REPEAT"/>
    <property type="match status" value="1"/>
</dbReference>